<proteinExistence type="predicted"/>
<evidence type="ECO:0000259" key="2">
    <source>
        <dbReference type="PROSITE" id="PS51411"/>
    </source>
</evidence>
<dbReference type="STRING" id="93625.A0A409X1C7"/>
<dbReference type="GO" id="GO:0005737">
    <property type="term" value="C:cytoplasm"/>
    <property type="evidence" value="ECO:0007669"/>
    <property type="project" value="TreeGrafter"/>
</dbReference>
<comment type="caution">
    <text evidence="3">The sequence shown here is derived from an EMBL/GenBank/DDBJ whole genome shotgun (WGS) entry which is preliminary data.</text>
</comment>
<dbReference type="AlphaFoldDB" id="A0A409X1C7"/>
<feature type="compositionally biased region" description="Polar residues" evidence="1">
    <location>
        <begin position="96"/>
        <end position="111"/>
    </location>
</feature>
<accession>A0A409X1C7</accession>
<dbReference type="Pfam" id="PF04468">
    <property type="entry name" value="PSP1"/>
    <property type="match status" value="1"/>
</dbReference>
<gene>
    <name evidence="3" type="ORF">CVT25_007611</name>
</gene>
<evidence type="ECO:0000313" key="3">
    <source>
        <dbReference type="EMBL" id="PPQ84541.1"/>
    </source>
</evidence>
<name>A0A409X1C7_PSICY</name>
<feature type="compositionally biased region" description="Polar residues" evidence="1">
    <location>
        <begin position="44"/>
        <end position="62"/>
    </location>
</feature>
<feature type="compositionally biased region" description="Polar residues" evidence="1">
    <location>
        <begin position="238"/>
        <end position="249"/>
    </location>
</feature>
<dbReference type="NCBIfam" id="NF041131">
    <property type="entry name" value="RicT_YaaT_fam"/>
    <property type="match status" value="1"/>
</dbReference>
<feature type="compositionally biased region" description="Low complexity" evidence="1">
    <location>
        <begin position="217"/>
        <end position="230"/>
    </location>
</feature>
<feature type="compositionally biased region" description="Polar residues" evidence="1">
    <location>
        <begin position="172"/>
        <end position="193"/>
    </location>
</feature>
<reference evidence="3 4" key="1">
    <citation type="journal article" date="2018" name="Evol. Lett.">
        <title>Horizontal gene cluster transfer increased hallucinogenic mushroom diversity.</title>
        <authorList>
            <person name="Reynolds H.T."/>
            <person name="Vijayakumar V."/>
            <person name="Gluck-Thaler E."/>
            <person name="Korotkin H.B."/>
            <person name="Matheny P.B."/>
            <person name="Slot J.C."/>
        </authorList>
    </citation>
    <scope>NUCLEOTIDE SEQUENCE [LARGE SCALE GENOMIC DNA]</scope>
    <source>
        <strain evidence="3 4">2631</strain>
    </source>
</reference>
<evidence type="ECO:0000256" key="1">
    <source>
        <dbReference type="SAM" id="MobiDB-lite"/>
    </source>
</evidence>
<dbReference type="InterPro" id="IPR047767">
    <property type="entry name" value="PSP1-like"/>
</dbReference>
<keyword evidence="4" id="KW-1185">Reference proteome</keyword>
<feature type="compositionally biased region" description="Gly residues" evidence="1">
    <location>
        <begin position="653"/>
        <end position="681"/>
    </location>
</feature>
<feature type="compositionally biased region" description="Polar residues" evidence="1">
    <location>
        <begin position="147"/>
        <end position="161"/>
    </location>
</feature>
<dbReference type="OrthoDB" id="243127at2759"/>
<feature type="region of interest" description="Disordered" evidence="1">
    <location>
        <begin position="515"/>
        <end position="572"/>
    </location>
</feature>
<dbReference type="InParanoid" id="A0A409X1C7"/>
<dbReference type="PANTHER" id="PTHR43830:SF3">
    <property type="entry name" value="PROTEIN PSP1"/>
    <property type="match status" value="1"/>
</dbReference>
<feature type="compositionally biased region" description="Polar residues" evidence="1">
    <location>
        <begin position="515"/>
        <end position="524"/>
    </location>
</feature>
<feature type="region of interest" description="Disordered" evidence="1">
    <location>
        <begin position="273"/>
        <end position="389"/>
    </location>
</feature>
<feature type="region of interest" description="Disordered" evidence="1">
    <location>
        <begin position="652"/>
        <end position="686"/>
    </location>
</feature>
<dbReference type="PANTHER" id="PTHR43830">
    <property type="entry name" value="PROTEIN PSP1"/>
    <property type="match status" value="1"/>
</dbReference>
<feature type="region of interest" description="Disordered" evidence="1">
    <location>
        <begin position="1"/>
        <end position="249"/>
    </location>
</feature>
<organism evidence="3 4">
    <name type="scientific">Psilocybe cyanescens</name>
    <dbReference type="NCBI Taxonomy" id="93625"/>
    <lineage>
        <taxon>Eukaryota</taxon>
        <taxon>Fungi</taxon>
        <taxon>Dikarya</taxon>
        <taxon>Basidiomycota</taxon>
        <taxon>Agaricomycotina</taxon>
        <taxon>Agaricomycetes</taxon>
        <taxon>Agaricomycetidae</taxon>
        <taxon>Agaricales</taxon>
        <taxon>Agaricineae</taxon>
        <taxon>Strophariaceae</taxon>
        <taxon>Psilocybe</taxon>
    </lineage>
</organism>
<feature type="compositionally biased region" description="Polar residues" evidence="1">
    <location>
        <begin position="401"/>
        <end position="412"/>
    </location>
</feature>
<dbReference type="InterPro" id="IPR007557">
    <property type="entry name" value="PSP1_C"/>
</dbReference>
<protein>
    <recommendedName>
        <fullName evidence="2">PSP1 C-terminal domain-containing protein</fullName>
    </recommendedName>
</protein>
<evidence type="ECO:0000313" key="4">
    <source>
        <dbReference type="Proteomes" id="UP000283269"/>
    </source>
</evidence>
<dbReference type="Proteomes" id="UP000283269">
    <property type="component" value="Unassembled WGS sequence"/>
</dbReference>
<feature type="compositionally biased region" description="Polar residues" evidence="1">
    <location>
        <begin position="548"/>
        <end position="570"/>
    </location>
</feature>
<feature type="domain" description="PSP1 C-terminal" evidence="2">
    <location>
        <begin position="689"/>
        <end position="774"/>
    </location>
</feature>
<dbReference type="EMBL" id="NHYD01002850">
    <property type="protein sequence ID" value="PPQ84541.1"/>
    <property type="molecule type" value="Genomic_DNA"/>
</dbReference>
<feature type="region of interest" description="Disordered" evidence="1">
    <location>
        <begin position="401"/>
        <end position="500"/>
    </location>
</feature>
<feature type="compositionally biased region" description="Low complexity" evidence="1">
    <location>
        <begin position="473"/>
        <end position="499"/>
    </location>
</feature>
<feature type="compositionally biased region" description="Low complexity" evidence="1">
    <location>
        <begin position="71"/>
        <end position="82"/>
    </location>
</feature>
<feature type="compositionally biased region" description="Pro residues" evidence="1">
    <location>
        <begin position="356"/>
        <end position="369"/>
    </location>
</feature>
<dbReference type="PROSITE" id="PS51411">
    <property type="entry name" value="PSP1_C"/>
    <property type="match status" value="1"/>
</dbReference>
<sequence length="782" mass="84748">MERTGSGHDSSNDGDEDRRSRFQGTATGTENGAAPLRERAASQPPRSSDTSFVSSPPTQHFVPSNVGGPWSNNNSSNSSANSRMLSPNRGQPIPIRSSSFSAHPQNHFSSTMRDRAFPSTFEDDESEALSDTYDERYVPPSLARGRNYNQDISRSRSQSLATGRPGPVGSPYTGSSAMQSWNESYLSHTNPLNIPSGGQRYGEIKPPGQSRYGSLGTMGRSPSTSSPTGGSLSGNGYHGSSRNQQTDISNMSPFVRDVGQILLDDGSAFRELWAGMNPPRDENGGGGSGTTSRRHSVSVVQPRRGNIVGFNAPGADNTEEAPRPSFQPAYGGRGSGLLLSDDDLASDLGLLNINPNEPPPPSSQHPPSQPSSLPIYAPLSRSPPSRDLMSNYQSINLAIPGGNNNYSRQPIGTPSDGGDYSAGGNTPPRGLYEDHHAQNQYSTTRAPQQHQHQQPEPTARFIPGHGIQYGHPQQHFQQQQHHQQLQHQQQQHQQQQQHHAMNNNTQYVRARAPSYSGNLQSPISPGTRPINPQQPPYYPQTQRRLSDAQHQQPPTPTSAHPSGSGSSVQGANLADLGKGVPLHSVPSSWPLFIVEFKAGRTDLFYLTDLSQDIRIGDLVIVEADRGKDLGKVVNDSITLAEVEAFQRVQAERGFGGGGSGGGGGDDGVPTSPGGGAGGGGTGKKEINPKMIYKRAGPQELQLLATKTEDEVKALQLCQSKVRAKKLPMEVIDAEYQWDRRKLTFYFVAEKRIDFRELVRELFRLYKTRIWMASLQGGGGFEQ</sequence>